<dbReference type="EMBL" id="JAYMGO010000004">
    <property type="protein sequence ID" value="KAL1276287.1"/>
    <property type="molecule type" value="Genomic_DNA"/>
</dbReference>
<accession>A0ABR3NH30</accession>
<evidence type="ECO:0000256" key="1">
    <source>
        <dbReference type="SAM" id="MobiDB-lite"/>
    </source>
</evidence>
<sequence length="67" mass="7426">MNTDFQTTFAGRLAQGDCGQLDGKILLRGTNRQEQEAGSTRQEIRKQETNPNGLRGNNRGTDEDKTS</sequence>
<name>A0ABR3NH30_9TELE</name>
<dbReference type="Proteomes" id="UP001558613">
    <property type="component" value="Unassembled WGS sequence"/>
</dbReference>
<evidence type="ECO:0000313" key="2">
    <source>
        <dbReference type="EMBL" id="KAL1276287.1"/>
    </source>
</evidence>
<protein>
    <submittedName>
        <fullName evidence="2">Uncharacterized protein</fullName>
    </submittedName>
</protein>
<feature type="region of interest" description="Disordered" evidence="1">
    <location>
        <begin position="29"/>
        <end position="67"/>
    </location>
</feature>
<organism evidence="2 3">
    <name type="scientific">Cirrhinus molitorella</name>
    <name type="common">mud carp</name>
    <dbReference type="NCBI Taxonomy" id="172907"/>
    <lineage>
        <taxon>Eukaryota</taxon>
        <taxon>Metazoa</taxon>
        <taxon>Chordata</taxon>
        <taxon>Craniata</taxon>
        <taxon>Vertebrata</taxon>
        <taxon>Euteleostomi</taxon>
        <taxon>Actinopterygii</taxon>
        <taxon>Neopterygii</taxon>
        <taxon>Teleostei</taxon>
        <taxon>Ostariophysi</taxon>
        <taxon>Cypriniformes</taxon>
        <taxon>Cyprinidae</taxon>
        <taxon>Labeoninae</taxon>
        <taxon>Labeonini</taxon>
        <taxon>Cirrhinus</taxon>
    </lineage>
</organism>
<comment type="caution">
    <text evidence="2">The sequence shown here is derived from an EMBL/GenBank/DDBJ whole genome shotgun (WGS) entry which is preliminary data.</text>
</comment>
<gene>
    <name evidence="2" type="ORF">QQF64_035910</name>
</gene>
<proteinExistence type="predicted"/>
<feature type="compositionally biased region" description="Polar residues" evidence="1">
    <location>
        <begin position="30"/>
        <end position="41"/>
    </location>
</feature>
<reference evidence="2 3" key="1">
    <citation type="submission" date="2023-09" db="EMBL/GenBank/DDBJ databases">
        <authorList>
            <person name="Wang M."/>
        </authorList>
    </citation>
    <scope>NUCLEOTIDE SEQUENCE [LARGE SCALE GENOMIC DNA]</scope>
    <source>
        <strain evidence="2">GT-2023</strain>
        <tissue evidence="2">Liver</tissue>
    </source>
</reference>
<keyword evidence="3" id="KW-1185">Reference proteome</keyword>
<evidence type="ECO:0000313" key="3">
    <source>
        <dbReference type="Proteomes" id="UP001558613"/>
    </source>
</evidence>